<sequence length="102" mass="11453">MTSASTAGLLAHEGHDSLTVDDVVLEEQAEGDKSEVEEKHDERQSDVHLPLEAGDGDDDEQQHQEEDDDRAGHAGAAHFHWPEYECRDEPRYGQTGKRNQFI</sequence>
<gene>
    <name evidence="2" type="ORF">AVEN_213906_1</name>
</gene>
<evidence type="ECO:0000256" key="1">
    <source>
        <dbReference type="SAM" id="MobiDB-lite"/>
    </source>
</evidence>
<feature type="compositionally biased region" description="Acidic residues" evidence="1">
    <location>
        <begin position="54"/>
        <end position="69"/>
    </location>
</feature>
<comment type="caution">
    <text evidence="2">The sequence shown here is derived from an EMBL/GenBank/DDBJ whole genome shotgun (WGS) entry which is preliminary data.</text>
</comment>
<dbReference type="OrthoDB" id="10554603at2759"/>
<keyword evidence="3" id="KW-1185">Reference proteome</keyword>
<feature type="compositionally biased region" description="Basic and acidic residues" evidence="1">
    <location>
        <begin position="80"/>
        <end position="91"/>
    </location>
</feature>
<feature type="compositionally biased region" description="Basic and acidic residues" evidence="1">
    <location>
        <begin position="30"/>
        <end position="46"/>
    </location>
</feature>
<dbReference type="EMBL" id="BGPR01019089">
    <property type="protein sequence ID" value="GBN80923.1"/>
    <property type="molecule type" value="Genomic_DNA"/>
</dbReference>
<evidence type="ECO:0000313" key="3">
    <source>
        <dbReference type="Proteomes" id="UP000499080"/>
    </source>
</evidence>
<dbReference type="AlphaFoldDB" id="A0A4Y2RYZ1"/>
<proteinExistence type="predicted"/>
<evidence type="ECO:0000313" key="2">
    <source>
        <dbReference type="EMBL" id="GBN80923.1"/>
    </source>
</evidence>
<reference evidence="2 3" key="1">
    <citation type="journal article" date="2019" name="Sci. Rep.">
        <title>Orb-weaving spider Araneus ventricosus genome elucidates the spidroin gene catalogue.</title>
        <authorList>
            <person name="Kono N."/>
            <person name="Nakamura H."/>
            <person name="Ohtoshi R."/>
            <person name="Moran D.A.P."/>
            <person name="Shinohara A."/>
            <person name="Yoshida Y."/>
            <person name="Fujiwara M."/>
            <person name="Mori M."/>
            <person name="Tomita M."/>
            <person name="Arakawa K."/>
        </authorList>
    </citation>
    <scope>NUCLEOTIDE SEQUENCE [LARGE SCALE GENOMIC DNA]</scope>
</reference>
<name>A0A4Y2RYZ1_ARAVE</name>
<protein>
    <submittedName>
        <fullName evidence="2">Uncharacterized protein</fullName>
    </submittedName>
</protein>
<feature type="region of interest" description="Disordered" evidence="1">
    <location>
        <begin position="1"/>
        <end position="102"/>
    </location>
</feature>
<accession>A0A4Y2RYZ1</accession>
<dbReference type="Proteomes" id="UP000499080">
    <property type="component" value="Unassembled WGS sequence"/>
</dbReference>
<organism evidence="2 3">
    <name type="scientific">Araneus ventricosus</name>
    <name type="common">Orbweaver spider</name>
    <name type="synonym">Epeira ventricosa</name>
    <dbReference type="NCBI Taxonomy" id="182803"/>
    <lineage>
        <taxon>Eukaryota</taxon>
        <taxon>Metazoa</taxon>
        <taxon>Ecdysozoa</taxon>
        <taxon>Arthropoda</taxon>
        <taxon>Chelicerata</taxon>
        <taxon>Arachnida</taxon>
        <taxon>Araneae</taxon>
        <taxon>Araneomorphae</taxon>
        <taxon>Entelegynae</taxon>
        <taxon>Araneoidea</taxon>
        <taxon>Araneidae</taxon>
        <taxon>Araneus</taxon>
    </lineage>
</organism>